<sequence length="487" mass="51005">MSAQDEDLAFRHAIPLVTRQLLGRTSLFNRLPESGAVPRAPGDATGPGPEDVAHWLASWTGGYGPLGQRLGCHPRVAMSACRAAKAYLAGMRPIPSAEAPAPDASRLEEPPASQGTQEAMCQDSPSPPRPGSLAGGVRLSDLLSRSISQPRISLLCRALNQNLSCSIADLSALEYLASGRDTGAALASGRAAATHLSALFAGGLDLGRVVELAGAPGLGKTQIAIQACTMCTLPADAGGVGRPALYIDTEGSFLPSRVREIATGVLADLAVIRPAAARDLSVDAILDSIFHVRVHDVTELMAVCTILPDLVAEKSIGLVVIDSLAFPLRHGEGARVRSLALSSIAGSCSDAALRGNCAVLLLNQMTTRFEGRSAGTGSLANLPSTTTDSGVTLVPALGESWGHVCTSRTVLTWDRFSNQRIAYQFKCPVRGPSRVPYSVEQGGVRDPGFRMLLARTFPSPSPTVGDELSRSPPAPEQQPPLKRPKLQ</sequence>
<dbReference type="GO" id="GO:0005524">
    <property type="term" value="F:ATP binding"/>
    <property type="evidence" value="ECO:0007669"/>
    <property type="project" value="UniProtKB-KW"/>
</dbReference>
<dbReference type="GO" id="GO:0007131">
    <property type="term" value="P:reciprocal meiotic recombination"/>
    <property type="evidence" value="ECO:0007669"/>
    <property type="project" value="TreeGrafter"/>
</dbReference>
<evidence type="ECO:0000256" key="3">
    <source>
        <dbReference type="ARBA" id="ARBA00022763"/>
    </source>
</evidence>
<feature type="region of interest" description="Disordered" evidence="8">
    <location>
        <begin position="97"/>
        <end position="135"/>
    </location>
</feature>
<keyword evidence="6" id="KW-0539">Nucleus</keyword>
<evidence type="ECO:0000256" key="4">
    <source>
        <dbReference type="ARBA" id="ARBA00022840"/>
    </source>
</evidence>
<dbReference type="Gene3D" id="3.40.50.300">
    <property type="entry name" value="P-loop containing nucleotide triphosphate hydrolases"/>
    <property type="match status" value="1"/>
</dbReference>
<evidence type="ECO:0000313" key="11">
    <source>
        <dbReference type="Proteomes" id="UP000030693"/>
    </source>
</evidence>
<dbReference type="eggNOG" id="KOG1434">
    <property type="taxonomic scope" value="Eukaryota"/>
</dbReference>
<gene>
    <name evidence="10" type="ORF">H696_06212</name>
</gene>
<dbReference type="GO" id="GO:0008821">
    <property type="term" value="F:crossover junction DNA endonuclease activity"/>
    <property type="evidence" value="ECO:0007669"/>
    <property type="project" value="TreeGrafter"/>
</dbReference>
<accession>A0A058YZE1</accession>
<evidence type="ECO:0000256" key="1">
    <source>
        <dbReference type="ARBA" id="ARBA00004123"/>
    </source>
</evidence>
<dbReference type="GO" id="GO:0000707">
    <property type="term" value="P:meiotic DNA recombinase assembly"/>
    <property type="evidence" value="ECO:0007669"/>
    <property type="project" value="TreeGrafter"/>
</dbReference>
<dbReference type="GO" id="GO:0033065">
    <property type="term" value="C:Rad51C-XRCC3 complex"/>
    <property type="evidence" value="ECO:0007669"/>
    <property type="project" value="TreeGrafter"/>
</dbReference>
<keyword evidence="3" id="KW-0227">DNA damage</keyword>
<dbReference type="InterPro" id="IPR020588">
    <property type="entry name" value="RecA_ATP-bd"/>
</dbReference>
<evidence type="ECO:0000259" key="9">
    <source>
        <dbReference type="PROSITE" id="PS50162"/>
    </source>
</evidence>
<dbReference type="InterPro" id="IPR027417">
    <property type="entry name" value="P-loop_NTPase"/>
</dbReference>
<evidence type="ECO:0000256" key="8">
    <source>
        <dbReference type="SAM" id="MobiDB-lite"/>
    </source>
</evidence>
<dbReference type="PANTHER" id="PTHR46239:SF1">
    <property type="entry name" value="DNA REPAIR PROTEIN RAD51 HOMOLOG 3"/>
    <property type="match status" value="1"/>
</dbReference>
<organism evidence="10">
    <name type="scientific">Fonticula alba</name>
    <name type="common">Slime mold</name>
    <dbReference type="NCBI Taxonomy" id="691883"/>
    <lineage>
        <taxon>Eukaryota</taxon>
        <taxon>Rotosphaerida</taxon>
        <taxon>Fonticulaceae</taxon>
        <taxon>Fonticula</taxon>
    </lineage>
</organism>
<dbReference type="GO" id="GO:0033063">
    <property type="term" value="C:Rad51B-Rad51C-Rad51D-XRCC2 complex"/>
    <property type="evidence" value="ECO:0007669"/>
    <property type="project" value="TreeGrafter"/>
</dbReference>
<evidence type="ECO:0000256" key="6">
    <source>
        <dbReference type="ARBA" id="ARBA00023242"/>
    </source>
</evidence>
<keyword evidence="11" id="KW-1185">Reference proteome</keyword>
<protein>
    <recommendedName>
        <fullName evidence="7">DNA repair protein RAD51 homolog 3</fullName>
    </recommendedName>
</protein>
<feature type="region of interest" description="Disordered" evidence="8">
    <location>
        <begin position="455"/>
        <end position="487"/>
    </location>
</feature>
<evidence type="ECO:0000256" key="7">
    <source>
        <dbReference type="ARBA" id="ARBA00040674"/>
    </source>
</evidence>
<comment type="subcellular location">
    <subcellularLocation>
        <location evidence="1">Nucleus</location>
    </subcellularLocation>
</comment>
<dbReference type="InterPro" id="IPR013632">
    <property type="entry name" value="Rad51_C"/>
</dbReference>
<keyword evidence="4" id="KW-0067">ATP-binding</keyword>
<dbReference type="PANTHER" id="PTHR46239">
    <property type="entry name" value="DNA REPAIR PROTEIN RAD51 HOMOLOG 3 RAD51C"/>
    <property type="match status" value="1"/>
</dbReference>
<evidence type="ECO:0000313" key="10">
    <source>
        <dbReference type="EMBL" id="KCV67360.1"/>
    </source>
</evidence>
<feature type="domain" description="RecA family profile 1" evidence="9">
    <location>
        <begin position="148"/>
        <end position="365"/>
    </location>
</feature>
<dbReference type="GO" id="GO:0005657">
    <property type="term" value="C:replication fork"/>
    <property type="evidence" value="ECO:0007669"/>
    <property type="project" value="TreeGrafter"/>
</dbReference>
<dbReference type="GO" id="GO:0000400">
    <property type="term" value="F:four-way junction DNA binding"/>
    <property type="evidence" value="ECO:0007669"/>
    <property type="project" value="TreeGrafter"/>
</dbReference>
<dbReference type="STRING" id="691883.A0A058YZE1"/>
<reference evidence="10" key="1">
    <citation type="submission" date="2013-04" db="EMBL/GenBank/DDBJ databases">
        <title>The Genome Sequence of Fonticula alba ATCC 38817.</title>
        <authorList>
            <consortium name="The Broad Institute Genomics Platform"/>
            <person name="Russ C."/>
            <person name="Cuomo C."/>
            <person name="Burger G."/>
            <person name="Gray M.W."/>
            <person name="Holland P.W.H."/>
            <person name="King N."/>
            <person name="Lang F.B.F."/>
            <person name="Roger A.J."/>
            <person name="Ruiz-Trillo I."/>
            <person name="Brown M."/>
            <person name="Walker B."/>
            <person name="Young S."/>
            <person name="Zeng Q."/>
            <person name="Gargeya S."/>
            <person name="Fitzgerald M."/>
            <person name="Haas B."/>
            <person name="Abouelleil A."/>
            <person name="Allen A.W."/>
            <person name="Alvarado L."/>
            <person name="Arachchi H.M."/>
            <person name="Berlin A.M."/>
            <person name="Chapman S.B."/>
            <person name="Gainer-Dewar J."/>
            <person name="Goldberg J."/>
            <person name="Griggs A."/>
            <person name="Gujja S."/>
            <person name="Hansen M."/>
            <person name="Howarth C."/>
            <person name="Imamovic A."/>
            <person name="Ireland A."/>
            <person name="Larimer J."/>
            <person name="McCowan C."/>
            <person name="Murphy C."/>
            <person name="Pearson M."/>
            <person name="Poon T.W."/>
            <person name="Priest M."/>
            <person name="Roberts A."/>
            <person name="Saif S."/>
            <person name="Shea T."/>
            <person name="Sisk P."/>
            <person name="Sykes S."/>
            <person name="Wortman J."/>
            <person name="Nusbaum C."/>
            <person name="Birren B."/>
        </authorList>
    </citation>
    <scope>NUCLEOTIDE SEQUENCE [LARGE SCALE GENOMIC DNA]</scope>
    <source>
        <strain evidence="10">ATCC 38817</strain>
    </source>
</reference>
<evidence type="ECO:0000256" key="5">
    <source>
        <dbReference type="ARBA" id="ARBA00023204"/>
    </source>
</evidence>
<dbReference type="Pfam" id="PF08423">
    <property type="entry name" value="Rad51"/>
    <property type="match status" value="1"/>
</dbReference>
<dbReference type="GO" id="GO:0140664">
    <property type="term" value="F:ATP-dependent DNA damage sensor activity"/>
    <property type="evidence" value="ECO:0007669"/>
    <property type="project" value="InterPro"/>
</dbReference>
<dbReference type="OrthoDB" id="5957327at2759"/>
<dbReference type="SUPFAM" id="SSF52540">
    <property type="entry name" value="P-loop containing nucleoside triphosphate hydrolases"/>
    <property type="match status" value="1"/>
</dbReference>
<dbReference type="Proteomes" id="UP000030693">
    <property type="component" value="Unassembled WGS sequence"/>
</dbReference>
<dbReference type="InterPro" id="IPR052093">
    <property type="entry name" value="HR_Repair_Mediator"/>
</dbReference>
<dbReference type="GeneID" id="20530937"/>
<dbReference type="RefSeq" id="XP_009498233.1">
    <property type="nucleotide sequence ID" value="XM_009499958.1"/>
</dbReference>
<dbReference type="AlphaFoldDB" id="A0A058YZE1"/>
<name>A0A058YZE1_FONAL</name>
<keyword evidence="5" id="KW-0234">DNA repair</keyword>
<dbReference type="PROSITE" id="PS50162">
    <property type="entry name" value="RECA_2"/>
    <property type="match status" value="1"/>
</dbReference>
<keyword evidence="2" id="KW-0547">Nucleotide-binding</keyword>
<proteinExistence type="predicted"/>
<dbReference type="EMBL" id="KB932231">
    <property type="protein sequence ID" value="KCV67360.1"/>
    <property type="molecule type" value="Genomic_DNA"/>
</dbReference>
<evidence type="ECO:0000256" key="2">
    <source>
        <dbReference type="ARBA" id="ARBA00022741"/>
    </source>
</evidence>